<organism evidence="1">
    <name type="scientific">Methylobacterium bullatum</name>
    <dbReference type="NCBI Taxonomy" id="570505"/>
    <lineage>
        <taxon>Bacteria</taxon>
        <taxon>Pseudomonadati</taxon>
        <taxon>Pseudomonadota</taxon>
        <taxon>Alphaproteobacteria</taxon>
        <taxon>Hyphomicrobiales</taxon>
        <taxon>Methylobacteriaceae</taxon>
        <taxon>Methylobacterium</taxon>
    </lineage>
</organism>
<gene>
    <name evidence="1" type="ORF">MBLL_00755</name>
</gene>
<protein>
    <submittedName>
        <fullName evidence="1">Uncharacterized protein</fullName>
    </submittedName>
</protein>
<name>A0A679K0L3_9HYPH</name>
<sequence length="119" mass="13332">MTNPATSNKLLTLQNFSMILRANLITLEKIRGTVEDALASAIQAEVAVRRMGLREANQQVDNNPDALADASRLQLESNEAFRQIREQFAEICACIEILKARIMTLDSEIQSVRMDRDSP</sequence>
<dbReference type="RefSeq" id="WP_339159342.1">
    <property type="nucleotide sequence ID" value="NZ_LR743510.1"/>
</dbReference>
<dbReference type="AlphaFoldDB" id="A0A679K0L3"/>
<evidence type="ECO:0000313" key="1">
    <source>
        <dbReference type="EMBL" id="CAA2137638.1"/>
    </source>
</evidence>
<accession>A0A679K0L3</accession>
<reference evidence="1" key="1">
    <citation type="submission" date="2019-12" db="EMBL/GenBank/DDBJ databases">
        <authorList>
            <person name="Cremers G."/>
        </authorList>
    </citation>
    <scope>NUCLEOTIDE SEQUENCE</scope>
    <source>
        <strain evidence="1">Mbul2</strain>
        <plasmid evidence="1">1</plasmid>
    </source>
</reference>
<keyword evidence="1" id="KW-0614">Plasmid</keyword>
<dbReference type="EMBL" id="LR743510">
    <property type="protein sequence ID" value="CAA2137638.1"/>
    <property type="molecule type" value="Genomic_DNA"/>
</dbReference>
<geneLocation type="plasmid" evidence="1">
    <name>1</name>
</geneLocation>
<proteinExistence type="predicted"/>